<dbReference type="GO" id="GO:0006508">
    <property type="term" value="P:proteolysis"/>
    <property type="evidence" value="ECO:0007669"/>
    <property type="project" value="InterPro"/>
</dbReference>
<feature type="region of interest" description="Disordered" evidence="2">
    <location>
        <begin position="308"/>
        <end position="336"/>
    </location>
</feature>
<gene>
    <name evidence="5" type="ORF">H4R18_004330</name>
</gene>
<dbReference type="PROSITE" id="PS50240">
    <property type="entry name" value="TRYPSIN_DOM"/>
    <property type="match status" value="1"/>
</dbReference>
<dbReference type="InterPro" id="IPR009003">
    <property type="entry name" value="Peptidase_S1_PA"/>
</dbReference>
<dbReference type="SUPFAM" id="SSF50494">
    <property type="entry name" value="Trypsin-like serine proteases"/>
    <property type="match status" value="1"/>
</dbReference>
<dbReference type="AlphaFoldDB" id="A0A9W8H817"/>
<keyword evidence="6" id="KW-1185">Reference proteome</keyword>
<evidence type="ECO:0000256" key="3">
    <source>
        <dbReference type="SAM" id="SignalP"/>
    </source>
</evidence>
<feature type="domain" description="Peptidase S1" evidence="4">
    <location>
        <begin position="25"/>
        <end position="291"/>
    </location>
</feature>
<feature type="chain" id="PRO_5040753405" description="Peptidase S1 domain-containing protein" evidence="3">
    <location>
        <begin position="19"/>
        <end position="360"/>
    </location>
</feature>
<dbReference type="OrthoDB" id="6380398at2759"/>
<protein>
    <recommendedName>
        <fullName evidence="4">Peptidase S1 domain-containing protein</fullName>
    </recommendedName>
</protein>
<sequence>MKLATVVLAAMAAAGSGAMGLEKRIVGGSAVSDSAAAGQYAFVTNIIVNGRDGAAACTGALISSTVVLTSASCVADPVSNKPLVVSRIAVGRGNLAALLGGSSGGGDADLSKAEAAGYVSPQSIAVHPGYDSVAHSDNIAVLTLPRALANSTGDGAVAKLITKPSTAAKAAYTAVGWGTTSASDASAYPSHLQRVQLTVGANSTCTDIWAPYASLTNTLCLVPAKSSANVCSGDGLLVKQASDKKSVGLAGILNMVAAKKDVPAEKCTEDGVADFFTTFGNYLGWLTQVTPLNETDFVATASFSYNTPDPADDGSSKSAGDDEDDGGKLDSASDSGVAGRRISVLAALAAAAAAAGGAML</sequence>
<evidence type="ECO:0000259" key="4">
    <source>
        <dbReference type="PROSITE" id="PS50240"/>
    </source>
</evidence>
<name>A0A9W8H817_9FUNG</name>
<dbReference type="InterPro" id="IPR001254">
    <property type="entry name" value="Trypsin_dom"/>
</dbReference>
<dbReference type="Gene3D" id="2.40.10.10">
    <property type="entry name" value="Trypsin-like serine proteases"/>
    <property type="match status" value="1"/>
</dbReference>
<dbReference type="GO" id="GO:0004252">
    <property type="term" value="F:serine-type endopeptidase activity"/>
    <property type="evidence" value="ECO:0007669"/>
    <property type="project" value="InterPro"/>
</dbReference>
<dbReference type="EMBL" id="JANBUL010000204">
    <property type="protein sequence ID" value="KAJ2778902.1"/>
    <property type="molecule type" value="Genomic_DNA"/>
</dbReference>
<dbReference type="PANTHER" id="PTHR24276:SF96">
    <property type="entry name" value="PEPTIDASE S1 DOMAIN-CONTAINING PROTEIN"/>
    <property type="match status" value="1"/>
</dbReference>
<proteinExistence type="predicted"/>
<accession>A0A9W8H817</accession>
<dbReference type="InterPro" id="IPR050430">
    <property type="entry name" value="Peptidase_S1"/>
</dbReference>
<organism evidence="5 6">
    <name type="scientific">Coemansia javaensis</name>
    <dbReference type="NCBI Taxonomy" id="2761396"/>
    <lineage>
        <taxon>Eukaryota</taxon>
        <taxon>Fungi</taxon>
        <taxon>Fungi incertae sedis</taxon>
        <taxon>Zoopagomycota</taxon>
        <taxon>Kickxellomycotina</taxon>
        <taxon>Kickxellomycetes</taxon>
        <taxon>Kickxellales</taxon>
        <taxon>Kickxellaceae</taxon>
        <taxon>Coemansia</taxon>
    </lineage>
</organism>
<reference evidence="5" key="1">
    <citation type="submission" date="2022-07" db="EMBL/GenBank/DDBJ databases">
        <title>Phylogenomic reconstructions and comparative analyses of Kickxellomycotina fungi.</title>
        <authorList>
            <person name="Reynolds N.K."/>
            <person name="Stajich J.E."/>
            <person name="Barry K."/>
            <person name="Grigoriev I.V."/>
            <person name="Crous P."/>
            <person name="Smith M.E."/>
        </authorList>
    </citation>
    <scope>NUCLEOTIDE SEQUENCE</scope>
    <source>
        <strain evidence="5">NBRC 105414</strain>
    </source>
</reference>
<dbReference type="Proteomes" id="UP001140217">
    <property type="component" value="Unassembled WGS sequence"/>
</dbReference>
<evidence type="ECO:0000256" key="1">
    <source>
        <dbReference type="ARBA" id="ARBA00023157"/>
    </source>
</evidence>
<keyword evidence="3" id="KW-0732">Signal</keyword>
<keyword evidence="1" id="KW-1015">Disulfide bond</keyword>
<evidence type="ECO:0000313" key="6">
    <source>
        <dbReference type="Proteomes" id="UP001140217"/>
    </source>
</evidence>
<comment type="caution">
    <text evidence="5">The sequence shown here is derived from an EMBL/GenBank/DDBJ whole genome shotgun (WGS) entry which is preliminary data.</text>
</comment>
<dbReference type="SMART" id="SM00020">
    <property type="entry name" value="Tryp_SPc"/>
    <property type="match status" value="1"/>
</dbReference>
<evidence type="ECO:0000313" key="5">
    <source>
        <dbReference type="EMBL" id="KAJ2778902.1"/>
    </source>
</evidence>
<evidence type="ECO:0000256" key="2">
    <source>
        <dbReference type="SAM" id="MobiDB-lite"/>
    </source>
</evidence>
<dbReference type="InterPro" id="IPR043504">
    <property type="entry name" value="Peptidase_S1_PA_chymotrypsin"/>
</dbReference>
<feature type="signal peptide" evidence="3">
    <location>
        <begin position="1"/>
        <end position="18"/>
    </location>
</feature>
<dbReference type="Pfam" id="PF00089">
    <property type="entry name" value="Trypsin"/>
    <property type="match status" value="1"/>
</dbReference>
<dbReference type="PANTHER" id="PTHR24276">
    <property type="entry name" value="POLYSERASE-RELATED"/>
    <property type="match status" value="1"/>
</dbReference>